<feature type="region of interest" description="Disordered" evidence="15">
    <location>
        <begin position="533"/>
        <end position="556"/>
    </location>
</feature>
<dbReference type="GO" id="GO:0005576">
    <property type="term" value="C:extracellular region"/>
    <property type="evidence" value="ECO:0007669"/>
    <property type="project" value="UniProtKB-SubCell"/>
</dbReference>
<feature type="compositionally biased region" description="Basic and acidic residues" evidence="15">
    <location>
        <begin position="311"/>
        <end position="320"/>
    </location>
</feature>
<evidence type="ECO:0000256" key="3">
    <source>
        <dbReference type="ARBA" id="ARBA00006873"/>
    </source>
</evidence>
<dbReference type="InterPro" id="IPR010255">
    <property type="entry name" value="Haem_peroxidase_sf"/>
</dbReference>
<name>A0AAV5EYM7_ELECO</name>
<gene>
    <name evidence="17" type="primary">gb15147</name>
    <name evidence="17" type="ORF">PR202_gb15147</name>
</gene>
<organism evidence="17 18">
    <name type="scientific">Eleusine coracana subsp. coracana</name>
    <dbReference type="NCBI Taxonomy" id="191504"/>
    <lineage>
        <taxon>Eukaryota</taxon>
        <taxon>Viridiplantae</taxon>
        <taxon>Streptophyta</taxon>
        <taxon>Embryophyta</taxon>
        <taxon>Tracheophyta</taxon>
        <taxon>Spermatophyta</taxon>
        <taxon>Magnoliopsida</taxon>
        <taxon>Liliopsida</taxon>
        <taxon>Poales</taxon>
        <taxon>Poaceae</taxon>
        <taxon>PACMAD clade</taxon>
        <taxon>Chloridoideae</taxon>
        <taxon>Cynodonteae</taxon>
        <taxon>Eleusininae</taxon>
        <taxon>Eleusine</taxon>
    </lineage>
</organism>
<dbReference type="GO" id="GO:0046872">
    <property type="term" value="F:metal ion binding"/>
    <property type="evidence" value="ECO:0007669"/>
    <property type="project" value="UniProtKB-KW"/>
</dbReference>
<feature type="binding site" evidence="13">
    <location>
        <position position="677"/>
    </location>
    <ligand>
        <name>Ca(2+)</name>
        <dbReference type="ChEBI" id="CHEBI:29108"/>
        <label>2</label>
    </ligand>
</feature>
<evidence type="ECO:0000256" key="14">
    <source>
        <dbReference type="PIRSR" id="PIRSR600823-5"/>
    </source>
</evidence>
<proteinExistence type="inferred from homology"/>
<keyword evidence="8" id="KW-0560">Oxidoreductase</keyword>
<feature type="disulfide bond" evidence="14">
    <location>
        <begin position="604"/>
        <end position="807"/>
    </location>
</feature>
<keyword evidence="18" id="KW-1185">Reference proteome</keyword>
<dbReference type="Pfam" id="PF07762">
    <property type="entry name" value="DUF1618"/>
    <property type="match status" value="1"/>
</dbReference>
<evidence type="ECO:0000256" key="15">
    <source>
        <dbReference type="SAM" id="MobiDB-lite"/>
    </source>
</evidence>
<feature type="disulfide bond" evidence="14">
    <location>
        <begin position="683"/>
        <end position="716"/>
    </location>
</feature>
<evidence type="ECO:0000313" key="18">
    <source>
        <dbReference type="Proteomes" id="UP001054889"/>
    </source>
</evidence>
<evidence type="ECO:0000256" key="2">
    <source>
        <dbReference type="ARBA" id="ARBA00004613"/>
    </source>
</evidence>
<evidence type="ECO:0000256" key="9">
    <source>
        <dbReference type="ARBA" id="ARBA00023004"/>
    </source>
</evidence>
<evidence type="ECO:0000256" key="5">
    <source>
        <dbReference type="ARBA" id="ARBA00022617"/>
    </source>
</evidence>
<keyword evidence="10 14" id="KW-1015">Disulfide bond</keyword>
<dbReference type="GO" id="GO:0020037">
    <property type="term" value="F:heme binding"/>
    <property type="evidence" value="ECO:0007669"/>
    <property type="project" value="InterPro"/>
</dbReference>
<comment type="similarity">
    <text evidence="3">Belongs to the peroxidase family. Ascorbate peroxidase subfamily.</text>
</comment>
<dbReference type="AlphaFoldDB" id="A0AAV5EYM7"/>
<dbReference type="Gene3D" id="1.10.420.10">
    <property type="entry name" value="Peroxidase, domain 2"/>
    <property type="match status" value="1"/>
</dbReference>
<dbReference type="InterPro" id="IPR019793">
    <property type="entry name" value="Peroxidases_heam-ligand_BS"/>
</dbReference>
<feature type="binding site" evidence="13">
    <location>
        <position position="731"/>
    </location>
    <ligand>
        <name>Ca(2+)</name>
        <dbReference type="ChEBI" id="CHEBI:29108"/>
        <label>2</label>
    </ligand>
</feature>
<feature type="domain" description="Plant heme peroxidase family profile" evidence="16">
    <location>
        <begin position="564"/>
        <end position="811"/>
    </location>
</feature>
<evidence type="ECO:0000256" key="1">
    <source>
        <dbReference type="ARBA" id="ARBA00000189"/>
    </source>
</evidence>
<feature type="binding site" evidence="13">
    <location>
        <position position="739"/>
    </location>
    <ligand>
        <name>Ca(2+)</name>
        <dbReference type="ChEBI" id="CHEBI:29108"/>
        <label>2</label>
    </ligand>
</feature>
<dbReference type="PROSITE" id="PS50873">
    <property type="entry name" value="PEROXIDASE_4"/>
    <property type="match status" value="1"/>
</dbReference>
<dbReference type="Gene3D" id="1.10.520.10">
    <property type="match status" value="1"/>
</dbReference>
<comment type="catalytic activity">
    <reaction evidence="1">
        <text>2 a phenolic donor + H2O2 = 2 a phenolic radical donor + 2 H2O</text>
        <dbReference type="Rhea" id="RHEA:56136"/>
        <dbReference type="ChEBI" id="CHEBI:15377"/>
        <dbReference type="ChEBI" id="CHEBI:16240"/>
        <dbReference type="ChEBI" id="CHEBI:139520"/>
        <dbReference type="ChEBI" id="CHEBI:139521"/>
        <dbReference type="EC" id="1.11.1.7"/>
    </reaction>
</comment>
<dbReference type="Pfam" id="PF00141">
    <property type="entry name" value="peroxidase"/>
    <property type="match status" value="1"/>
</dbReference>
<keyword evidence="7 13" id="KW-0106">Calcium</keyword>
<feature type="region of interest" description="Disordered" evidence="15">
    <location>
        <begin position="399"/>
        <end position="434"/>
    </location>
</feature>
<dbReference type="InterPro" id="IPR002016">
    <property type="entry name" value="Haem_peroxidase"/>
</dbReference>
<comment type="caution">
    <text evidence="17">The sequence shown here is derived from an EMBL/GenBank/DDBJ whole genome shotgun (WGS) entry which is preliminary data.</text>
</comment>
<evidence type="ECO:0000256" key="10">
    <source>
        <dbReference type="ARBA" id="ARBA00023157"/>
    </source>
</evidence>
<reference evidence="17" key="2">
    <citation type="submission" date="2021-12" db="EMBL/GenBank/DDBJ databases">
        <title>Resequencing data analysis of finger millet.</title>
        <authorList>
            <person name="Hatakeyama M."/>
            <person name="Aluri S."/>
            <person name="Balachadran M.T."/>
            <person name="Sivarajan S.R."/>
            <person name="Poveda L."/>
            <person name="Shimizu-Inatsugi R."/>
            <person name="Schlapbach R."/>
            <person name="Sreeman S.M."/>
            <person name="Shimizu K.K."/>
        </authorList>
    </citation>
    <scope>NUCLEOTIDE SEQUENCE</scope>
</reference>
<keyword evidence="12" id="KW-0376">Hydrogen peroxide</keyword>
<feature type="binding site" evidence="13">
    <location>
        <position position="572"/>
    </location>
    <ligand>
        <name>Ca(2+)</name>
        <dbReference type="ChEBI" id="CHEBI:29108"/>
        <label>1</label>
    </ligand>
</feature>
<evidence type="ECO:0000256" key="8">
    <source>
        <dbReference type="ARBA" id="ARBA00023002"/>
    </source>
</evidence>
<dbReference type="PANTHER" id="PTHR31517:SF17">
    <property type="entry name" value="PEROXIDASE 6"/>
    <property type="match status" value="1"/>
</dbReference>
<dbReference type="GO" id="GO:0042744">
    <property type="term" value="P:hydrogen peroxide catabolic process"/>
    <property type="evidence" value="ECO:0007669"/>
    <property type="project" value="UniProtKB-KW"/>
</dbReference>
<feature type="compositionally biased region" description="Basic residues" evidence="15">
    <location>
        <begin position="540"/>
        <end position="550"/>
    </location>
</feature>
<evidence type="ECO:0000256" key="12">
    <source>
        <dbReference type="ARBA" id="ARBA00023324"/>
    </source>
</evidence>
<sequence>MASPWVLLDRRVRFVHGGSAGTDQQPSTEEETFEEEEAAMVADLEAMKSDLKVLDPPEINQLSMVKRTNKLLHGGVIASTDKSLVVLYAGECYTNDPSTGCYLVYDASDGSLSPRSPSFPINTPSMPLGPDSDKAGQWIQRPARLPSQVRDLDKPDPFHIDATFSYADEFRAMACVNGAIKFVTLDGLHKEHYRPGGAGEFVLRTWTLSPDLKEWDAGAALRVGDLWASDSFRDSGIPRLTPMTPILSMDQDDVVCVVMNCYDRVCRPRSHHATKRPSRAEEIIPAKRSASSSSSLYLGTRSTCSARSSPRFRDGAEAPRRNAGLLFGAGGARRRASASPDASYRGAGSEDGSSPGIADRETVVAATRGAGSETGSGTASAPRGDGGEAVVAFTYRAGSTAPAPGSETVPAHRDDTSTRATDPTGATAGFQTDPTCNSGAKTVIASTRHAGSTSAAPGSETAIPVGAKAVVTSTHLITGPTFPAAGPETVPGTGLTTAAAAASELDAHAVDVVRAGPALAQLLRGLLPGRGARGAGRRPVGVHRGPHHPRQAPPDGLPRLLRRVLIQGNGTERTDPANLSLGGFEVIDATKRLLEVVCPATVSCSDILVLASREAVIFTGGPAVPVNLGRRDGLVSLASNVRANIIDTGFSVDAMAASFAKKGLSLNDLVTLSGGHTIGLAHCNTFGERFRVANGSMSPVDGSMNTDYANELIRACSVNGTVSAGTAVACDNGSASVFDNRYYGNLLDGRGLLRTDAVLVQNATTRAAVAAFAQSQDAFFASWADSFARLTSLGVKTGSDGEIRRTCSAVNG</sequence>
<dbReference type="PRINTS" id="PR00461">
    <property type="entry name" value="PLPEROXIDASE"/>
</dbReference>
<comment type="cofactor">
    <cofactor evidence="13">
        <name>heme b</name>
        <dbReference type="ChEBI" id="CHEBI:60344"/>
    </cofactor>
    <text evidence="13">Binds 1 heme b (iron(II)-protoporphyrin IX) group per subunit.</text>
</comment>
<evidence type="ECO:0000256" key="13">
    <source>
        <dbReference type="PIRSR" id="PIRSR600823-3"/>
    </source>
</evidence>
<keyword evidence="5" id="KW-0349">Heme</keyword>
<dbReference type="FunFam" id="1.10.420.10:FF:000001">
    <property type="entry name" value="Peroxidase"/>
    <property type="match status" value="1"/>
</dbReference>
<dbReference type="InterPro" id="IPR033905">
    <property type="entry name" value="Secretory_peroxidase"/>
</dbReference>
<keyword evidence="11" id="KW-0873">Pyrrolidone carboxylic acid</keyword>
<keyword evidence="4" id="KW-0575">Peroxidase</keyword>
<evidence type="ECO:0000256" key="6">
    <source>
        <dbReference type="ARBA" id="ARBA00022723"/>
    </source>
</evidence>
<comment type="cofactor">
    <cofactor evidence="13">
        <name>Ca(2+)</name>
        <dbReference type="ChEBI" id="CHEBI:29108"/>
    </cofactor>
    <text evidence="13">Binds 2 calcium ions per subunit.</text>
</comment>
<feature type="binding site" description="axial binding residue" evidence="13">
    <location>
        <position position="676"/>
    </location>
    <ligand>
        <name>heme b</name>
        <dbReference type="ChEBI" id="CHEBI:60344"/>
    </ligand>
    <ligandPart>
        <name>Fe</name>
        <dbReference type="ChEBI" id="CHEBI:18248"/>
    </ligandPart>
</feature>
<evidence type="ECO:0000259" key="16">
    <source>
        <dbReference type="PROSITE" id="PS50873"/>
    </source>
</evidence>
<reference evidence="17" key="1">
    <citation type="journal article" date="2018" name="DNA Res.">
        <title>Multiple hybrid de novo genome assembly of finger millet, an orphan allotetraploid crop.</title>
        <authorList>
            <person name="Hatakeyama M."/>
            <person name="Aluri S."/>
            <person name="Balachadran M.T."/>
            <person name="Sivarajan S.R."/>
            <person name="Patrignani A."/>
            <person name="Gruter S."/>
            <person name="Poveda L."/>
            <person name="Shimizu-Inatsugi R."/>
            <person name="Baeten J."/>
            <person name="Francoijs K.J."/>
            <person name="Nataraja K.N."/>
            <person name="Reddy Y.A.N."/>
            <person name="Phadnis S."/>
            <person name="Ravikumar R.L."/>
            <person name="Schlapbach R."/>
            <person name="Sreeman S.M."/>
            <person name="Shimizu K.K."/>
        </authorList>
    </citation>
    <scope>NUCLEOTIDE SEQUENCE</scope>
</reference>
<accession>A0AAV5EYM7</accession>
<evidence type="ECO:0000256" key="4">
    <source>
        <dbReference type="ARBA" id="ARBA00022559"/>
    </source>
</evidence>
<dbReference type="Proteomes" id="UP001054889">
    <property type="component" value="Unassembled WGS sequence"/>
</dbReference>
<dbReference type="EMBL" id="BQKI01000079">
    <property type="protein sequence ID" value="GJN27151.1"/>
    <property type="molecule type" value="Genomic_DNA"/>
</dbReference>
<dbReference type="InterPro" id="IPR011676">
    <property type="entry name" value="DUF1618"/>
</dbReference>
<dbReference type="GO" id="GO:0006979">
    <property type="term" value="P:response to oxidative stress"/>
    <property type="evidence" value="ECO:0007669"/>
    <property type="project" value="InterPro"/>
</dbReference>
<feature type="compositionally biased region" description="Polar residues" evidence="15">
    <location>
        <begin position="296"/>
        <end position="308"/>
    </location>
</feature>
<dbReference type="PROSITE" id="PS00435">
    <property type="entry name" value="PEROXIDASE_1"/>
    <property type="match status" value="1"/>
</dbReference>
<dbReference type="PRINTS" id="PR00458">
    <property type="entry name" value="PEROXIDASE"/>
</dbReference>
<keyword evidence="9 13" id="KW-0408">Iron</keyword>
<evidence type="ECO:0000256" key="7">
    <source>
        <dbReference type="ARBA" id="ARBA00022837"/>
    </source>
</evidence>
<dbReference type="SUPFAM" id="SSF48113">
    <property type="entry name" value="Heme-dependent peroxidases"/>
    <property type="match status" value="1"/>
</dbReference>
<evidence type="ECO:0000256" key="11">
    <source>
        <dbReference type="ARBA" id="ARBA00023283"/>
    </source>
</evidence>
<keyword evidence="6 13" id="KW-0479">Metal-binding</keyword>
<protein>
    <recommendedName>
        <fullName evidence="16">Plant heme peroxidase family profile domain-containing protein</fullName>
    </recommendedName>
</protein>
<dbReference type="CDD" id="cd00693">
    <property type="entry name" value="secretory_peroxidase"/>
    <property type="match status" value="1"/>
</dbReference>
<dbReference type="PANTHER" id="PTHR31517">
    <property type="match status" value="1"/>
</dbReference>
<dbReference type="GO" id="GO:0140825">
    <property type="term" value="F:lactoperoxidase activity"/>
    <property type="evidence" value="ECO:0007669"/>
    <property type="project" value="UniProtKB-EC"/>
</dbReference>
<evidence type="ECO:0000313" key="17">
    <source>
        <dbReference type="EMBL" id="GJN27151.1"/>
    </source>
</evidence>
<comment type="subcellular location">
    <subcellularLocation>
        <location evidence="2">Secreted</location>
    </subcellularLocation>
</comment>
<feature type="region of interest" description="Disordered" evidence="15">
    <location>
        <begin position="293"/>
        <end position="358"/>
    </location>
</feature>
<dbReference type="InterPro" id="IPR000823">
    <property type="entry name" value="Peroxidase_pln"/>
</dbReference>